<feature type="domain" description="Flagellar hook protein FlgE D2" evidence="9">
    <location>
        <begin position="177"/>
        <end position="297"/>
    </location>
</feature>
<keyword evidence="11" id="KW-0969">Cilium</keyword>
<feature type="domain" description="Flagellar basal-body/hook protein C-terminal" evidence="8">
    <location>
        <begin position="371"/>
        <end position="416"/>
    </location>
</feature>
<dbReference type="EMBL" id="FP565809">
    <property type="protein sequence ID" value="CBH21853.1"/>
    <property type="molecule type" value="Genomic_DNA"/>
</dbReference>
<dbReference type="Pfam" id="PF07559">
    <property type="entry name" value="FlgE_D2"/>
    <property type="match status" value="1"/>
</dbReference>
<dbReference type="GO" id="GO:0009425">
    <property type="term" value="C:bacterial-type flagellum basal body"/>
    <property type="evidence" value="ECO:0007669"/>
    <property type="project" value="UniProtKB-SubCell"/>
</dbReference>
<reference evidence="12" key="1">
    <citation type="journal article" date="2010" name="BMC Genomics">
        <title>Clostridium sticklandii, a specialist in amino acid degradation:revisiting its metabolism through its genome sequence.</title>
        <authorList>
            <person name="Fonknechten N."/>
            <person name="Chaussonnerie S."/>
            <person name="Tricot S."/>
            <person name="Lajus A."/>
            <person name="Andreesen J.R."/>
            <person name="Perchat N."/>
            <person name="Pelletier E."/>
            <person name="Gouyvenoux M."/>
            <person name="Barbe V."/>
            <person name="Salanoubat M."/>
            <person name="Le Paslier D."/>
            <person name="Weissenbach J."/>
            <person name="Cohen G.N."/>
            <person name="Kreimeyer A."/>
        </authorList>
    </citation>
    <scope>NUCLEOTIDE SEQUENCE [LARGE SCALE GENOMIC DNA]</scope>
    <source>
        <strain evidence="12">ATCC 12662 / DSM 519 / JCM 1433 / CCUG 9281 / NCIMB 10654 / HF</strain>
    </source>
</reference>
<organism evidence="11 12">
    <name type="scientific">Acetoanaerobium sticklandii (strain ATCC 12662 / DSM 519 / JCM 1433 / CCUG 9281 / NCIMB 10654 / HF)</name>
    <name type="common">Clostridium sticklandii</name>
    <dbReference type="NCBI Taxonomy" id="499177"/>
    <lineage>
        <taxon>Bacteria</taxon>
        <taxon>Bacillati</taxon>
        <taxon>Bacillota</taxon>
        <taxon>Clostridia</taxon>
        <taxon>Peptostreptococcales</taxon>
        <taxon>Filifactoraceae</taxon>
        <taxon>Acetoanaerobium</taxon>
    </lineage>
</organism>
<feature type="region of interest" description="Disordered" evidence="6">
    <location>
        <begin position="351"/>
        <end position="372"/>
    </location>
</feature>
<dbReference type="InterPro" id="IPR001444">
    <property type="entry name" value="Flag_bb_rod_N"/>
</dbReference>
<dbReference type="PANTHER" id="PTHR30435">
    <property type="entry name" value="FLAGELLAR PROTEIN"/>
    <property type="match status" value="1"/>
</dbReference>
<feature type="domain" description="Flagellar hook protein FlgE/F/G-like D1" evidence="10">
    <location>
        <begin position="95"/>
        <end position="158"/>
    </location>
</feature>
<evidence type="ECO:0000313" key="11">
    <source>
        <dbReference type="EMBL" id="CBH21853.1"/>
    </source>
</evidence>
<dbReference type="InterPro" id="IPR011491">
    <property type="entry name" value="FlgE_D2"/>
</dbReference>
<dbReference type="PANTHER" id="PTHR30435:SF1">
    <property type="entry name" value="FLAGELLAR HOOK PROTEIN FLGE"/>
    <property type="match status" value="1"/>
</dbReference>
<dbReference type="Pfam" id="PF00460">
    <property type="entry name" value="Flg_bb_rod"/>
    <property type="match status" value="1"/>
</dbReference>
<evidence type="ECO:0000259" key="7">
    <source>
        <dbReference type="Pfam" id="PF00460"/>
    </source>
</evidence>
<dbReference type="InterPro" id="IPR053967">
    <property type="entry name" value="LlgE_F_G-like_D1"/>
</dbReference>
<dbReference type="STRING" id="1511.CLOST_1733"/>
<evidence type="ECO:0000313" key="12">
    <source>
        <dbReference type="Proteomes" id="UP000007041"/>
    </source>
</evidence>
<dbReference type="InterPro" id="IPR037058">
    <property type="entry name" value="Falgellar_hook_FlgE_sf"/>
</dbReference>
<evidence type="ECO:0000259" key="9">
    <source>
        <dbReference type="Pfam" id="PF07559"/>
    </source>
</evidence>
<evidence type="ECO:0000259" key="10">
    <source>
        <dbReference type="Pfam" id="PF22692"/>
    </source>
</evidence>
<evidence type="ECO:0000256" key="6">
    <source>
        <dbReference type="SAM" id="MobiDB-lite"/>
    </source>
</evidence>
<feature type="domain" description="Flagellar basal body rod protein N-terminal" evidence="7">
    <location>
        <begin position="5"/>
        <end position="35"/>
    </location>
</feature>
<name>E3PSJ9_ACESD</name>
<evidence type="ECO:0000259" key="8">
    <source>
        <dbReference type="Pfam" id="PF06429"/>
    </source>
</evidence>
<dbReference type="Gene3D" id="2.60.98.20">
    <property type="entry name" value="Flagellar hook protein FlgE"/>
    <property type="match status" value="1"/>
</dbReference>
<protein>
    <recommendedName>
        <fullName evidence="3 5">Flagellar hook protein FlgE</fullName>
    </recommendedName>
</protein>
<gene>
    <name evidence="11" type="primary">flgE</name>
    <name evidence="11" type="ordered locus">CLOST_1733</name>
</gene>
<dbReference type="GO" id="GO:0005829">
    <property type="term" value="C:cytosol"/>
    <property type="evidence" value="ECO:0007669"/>
    <property type="project" value="TreeGrafter"/>
</dbReference>
<keyword evidence="4 5" id="KW-0975">Bacterial flagellum</keyword>
<evidence type="ECO:0000256" key="4">
    <source>
        <dbReference type="ARBA" id="ARBA00023143"/>
    </source>
</evidence>
<dbReference type="AlphaFoldDB" id="E3PSJ9"/>
<dbReference type="NCBIfam" id="TIGR03506">
    <property type="entry name" value="FlgEFG_subfam"/>
    <property type="match status" value="1"/>
</dbReference>
<dbReference type="Pfam" id="PF06429">
    <property type="entry name" value="Flg_bbr_C"/>
    <property type="match status" value="1"/>
</dbReference>
<accession>E3PSJ9</accession>
<dbReference type="eggNOG" id="COG1749">
    <property type="taxonomic scope" value="Bacteria"/>
</dbReference>
<dbReference type="GO" id="GO:0071978">
    <property type="term" value="P:bacterial-type flagellum-dependent swarming motility"/>
    <property type="evidence" value="ECO:0007669"/>
    <property type="project" value="TreeGrafter"/>
</dbReference>
<evidence type="ECO:0000256" key="3">
    <source>
        <dbReference type="ARBA" id="ARBA00019015"/>
    </source>
</evidence>
<dbReference type="HOGENOM" id="CLU_013687_2_4_9"/>
<dbReference type="SUPFAM" id="SSF117143">
    <property type="entry name" value="Flagellar hook protein flgE"/>
    <property type="match status" value="1"/>
</dbReference>
<dbReference type="InterPro" id="IPR010930">
    <property type="entry name" value="Flg_bb/hook_C_dom"/>
</dbReference>
<comment type="function">
    <text evidence="5">A flexible structure which links the flagellar filament to the drive apparatus in the basal body.</text>
</comment>
<dbReference type="Proteomes" id="UP000007041">
    <property type="component" value="Chromosome"/>
</dbReference>
<dbReference type="GO" id="GO:0009424">
    <property type="term" value="C:bacterial-type flagellum hook"/>
    <property type="evidence" value="ECO:0007669"/>
    <property type="project" value="TreeGrafter"/>
</dbReference>
<dbReference type="Pfam" id="PF22692">
    <property type="entry name" value="LlgE_F_G_D1"/>
    <property type="match status" value="1"/>
</dbReference>
<proteinExistence type="inferred from homology"/>
<keyword evidence="12" id="KW-1185">Reference proteome</keyword>
<evidence type="ECO:0000256" key="1">
    <source>
        <dbReference type="ARBA" id="ARBA00004117"/>
    </source>
</evidence>
<comment type="similarity">
    <text evidence="2 5">Belongs to the flagella basal body rod proteins family.</text>
</comment>
<sequence length="418" mass="43825">MMRSMNSAVSALRNHQLRMDVIGNNIANVNTIGYKSSRVTFKDSLSQMLRGASGPDASRGGTNPQQVGLGMDLSSIDTLFTTGVPDRTDRGLDVMVNGEGFFMVSADGTDNGMYYTRAGNFDIDEDGNLVNADGLRVLGYKTDDAGNVGNEVGGIVVPLADSIPPIATTNVVMEGNLDARAVLTGSTTPPTIERQTEITVNDSLGTSHKIRLEFTKTAANTWNVTPTPITTPPSPAGTPVSIAFEPSTGKLTAASVKTLNMTLTPTNGASPVTFDVDLSALTQYGTDSSALMRSQDGSPVGVLTSYAIGQKGEVEGVFSNGRTKILGQVATSIFANPAGLVKMGGNLYRSSANSGDPQVNKPGTGGNGGLQPGALEMSNVDLGKEFTNMIVTQRGFQANSRIISTTDQMLEELVNLKR</sequence>
<evidence type="ECO:0000256" key="2">
    <source>
        <dbReference type="ARBA" id="ARBA00009677"/>
    </source>
</evidence>
<keyword evidence="11" id="KW-0966">Cell projection</keyword>
<dbReference type="KEGG" id="cst:CLOST_1733"/>
<dbReference type="InterPro" id="IPR020013">
    <property type="entry name" value="Flagellar_FlgE/F/G"/>
</dbReference>
<dbReference type="InterPro" id="IPR037925">
    <property type="entry name" value="FlgE/F/G-like"/>
</dbReference>
<keyword evidence="11" id="KW-0282">Flagellum</keyword>
<comment type="subcellular location">
    <subcellularLocation>
        <location evidence="1 5">Bacterial flagellum basal body</location>
    </subcellularLocation>
</comment>
<evidence type="ECO:0000256" key="5">
    <source>
        <dbReference type="RuleBase" id="RU362116"/>
    </source>
</evidence>